<dbReference type="EMBL" id="FNJL01000027">
    <property type="protein sequence ID" value="SDP79173.1"/>
    <property type="molecule type" value="Genomic_DNA"/>
</dbReference>
<dbReference type="InterPro" id="IPR005064">
    <property type="entry name" value="BUG"/>
</dbReference>
<dbReference type="SUPFAM" id="SSF53850">
    <property type="entry name" value="Periplasmic binding protein-like II"/>
    <property type="match status" value="1"/>
</dbReference>
<dbReference type="PANTHER" id="PTHR42928:SF5">
    <property type="entry name" value="BLR1237 PROTEIN"/>
    <property type="match status" value="1"/>
</dbReference>
<keyword evidence="2" id="KW-0732">Signal</keyword>
<dbReference type="PANTHER" id="PTHR42928">
    <property type="entry name" value="TRICARBOXYLATE-BINDING PROTEIN"/>
    <property type="match status" value="1"/>
</dbReference>
<dbReference type="InterPro" id="IPR042100">
    <property type="entry name" value="Bug_dom1"/>
</dbReference>
<feature type="signal peptide" evidence="2">
    <location>
        <begin position="1"/>
        <end position="36"/>
    </location>
</feature>
<name>A0A1H0VLD0_9BURK</name>
<gene>
    <name evidence="3" type="ORF">SAMN04489708_1272</name>
</gene>
<dbReference type="Pfam" id="PF03401">
    <property type="entry name" value="TctC"/>
    <property type="match status" value="1"/>
</dbReference>
<evidence type="ECO:0000256" key="1">
    <source>
        <dbReference type="ARBA" id="ARBA00006987"/>
    </source>
</evidence>
<feature type="chain" id="PRO_5011472988" evidence="2">
    <location>
        <begin position="37"/>
        <end position="343"/>
    </location>
</feature>
<dbReference type="OrthoDB" id="8678477at2"/>
<dbReference type="RefSeq" id="WP_092837485.1">
    <property type="nucleotide sequence ID" value="NZ_FNJL01000027.1"/>
</dbReference>
<dbReference type="CDD" id="cd13578">
    <property type="entry name" value="PBP2_Bug27"/>
    <property type="match status" value="1"/>
</dbReference>
<dbReference type="Gene3D" id="3.40.190.10">
    <property type="entry name" value="Periplasmic binding protein-like II"/>
    <property type="match status" value="1"/>
</dbReference>
<evidence type="ECO:0000256" key="2">
    <source>
        <dbReference type="SAM" id="SignalP"/>
    </source>
</evidence>
<dbReference type="AlphaFoldDB" id="A0A1H0VLD0"/>
<proteinExistence type="inferred from homology"/>
<evidence type="ECO:0000313" key="3">
    <source>
        <dbReference type="EMBL" id="SDP79173.1"/>
    </source>
</evidence>
<evidence type="ECO:0000313" key="4">
    <source>
        <dbReference type="Proteomes" id="UP000199317"/>
    </source>
</evidence>
<dbReference type="InterPro" id="IPR006311">
    <property type="entry name" value="TAT_signal"/>
</dbReference>
<reference evidence="4" key="1">
    <citation type="submission" date="2016-10" db="EMBL/GenBank/DDBJ databases">
        <authorList>
            <person name="Varghese N."/>
            <person name="Submissions S."/>
        </authorList>
    </citation>
    <scope>NUCLEOTIDE SEQUENCE [LARGE SCALE GENOMIC DNA]</scope>
    <source>
        <strain evidence="4">DSM 17101</strain>
    </source>
</reference>
<organism evidence="3 4">
    <name type="scientific">Paracidovorax cattleyae</name>
    <dbReference type="NCBI Taxonomy" id="80868"/>
    <lineage>
        <taxon>Bacteria</taxon>
        <taxon>Pseudomonadati</taxon>
        <taxon>Pseudomonadota</taxon>
        <taxon>Betaproteobacteria</taxon>
        <taxon>Burkholderiales</taxon>
        <taxon>Comamonadaceae</taxon>
        <taxon>Paracidovorax</taxon>
    </lineage>
</organism>
<sequence length="343" mass="36019">MPLFPATPPARAKRRTLLGLAAAGPLALLLAGHAGAQPSAPAGAWPGKMIRLVVPFPAGGPTDTASRIVGQKLAERLGQAVVVDNRPGASGSIAALQVARSDADGYTLMMLATPTLLAPHLYRKTGYDTLKDFTPVATVYDLPIVVVVNPAQLPDVKTLPQLIAHAKAQKTPMNYTSSGTGSFGHLSMELLKQMGGFDMQHVPYKGGVPAITDTIGGQVPVMYADLVAALPHVQAGKLRALAVGSPRRVAMLPDVPTIAEQGFQGYDAVSWGGLMAPRGTPKAVVDRVAGEVRQILAEKDVQDRLLGAGAIAHFQDPAQMAERVRQDYAKWGGIIRDKGIASE</sequence>
<protein>
    <submittedName>
        <fullName evidence="3">Tripartite-type tricarboxylate transporter, receptor component TctC</fullName>
    </submittedName>
</protein>
<accession>A0A1H0VLD0</accession>
<dbReference type="PIRSF" id="PIRSF017082">
    <property type="entry name" value="YflP"/>
    <property type="match status" value="1"/>
</dbReference>
<keyword evidence="3" id="KW-0675">Receptor</keyword>
<dbReference type="PROSITE" id="PS51318">
    <property type="entry name" value="TAT"/>
    <property type="match status" value="1"/>
</dbReference>
<comment type="similarity">
    <text evidence="1">Belongs to the UPF0065 (bug) family.</text>
</comment>
<dbReference type="Gene3D" id="3.40.190.150">
    <property type="entry name" value="Bordetella uptake gene, domain 1"/>
    <property type="match status" value="1"/>
</dbReference>
<keyword evidence="4" id="KW-1185">Reference proteome</keyword>
<dbReference type="Proteomes" id="UP000199317">
    <property type="component" value="Unassembled WGS sequence"/>
</dbReference>